<proteinExistence type="inferred from homology"/>
<keyword evidence="3" id="KW-0687">Ribonucleoprotein</keyword>
<dbReference type="Proteomes" id="UP001190700">
    <property type="component" value="Unassembled WGS sequence"/>
</dbReference>
<comment type="caution">
    <text evidence="5">The sequence shown here is derived from an EMBL/GenBank/DDBJ whole genome shotgun (WGS) entry which is preliminary data.</text>
</comment>
<accession>A0AAE0ETB8</accession>
<dbReference type="AlphaFoldDB" id="A0AAE0ETB8"/>
<keyword evidence="6" id="KW-1185">Reference proteome</keyword>
<evidence type="ECO:0000256" key="3">
    <source>
        <dbReference type="ARBA" id="ARBA00023274"/>
    </source>
</evidence>
<dbReference type="EMBL" id="LGRX02033802">
    <property type="protein sequence ID" value="KAK3239856.1"/>
    <property type="molecule type" value="Genomic_DNA"/>
</dbReference>
<dbReference type="InterPro" id="IPR026569">
    <property type="entry name" value="Ribosomal_bL28"/>
</dbReference>
<sequence length="111" mass="12620">MSGKHAIHLFKRAQRGLFAGKMKMFGNKISEEGGNKTRRCWNPNVQKKKLFSEILGESFKLNVTTHALRCIDKAGGLDKYLLNTTDKDLNSLRGQQIRKKIQSAMHTTTQE</sequence>
<evidence type="ECO:0000256" key="4">
    <source>
        <dbReference type="ARBA" id="ARBA00035269"/>
    </source>
</evidence>
<comment type="similarity">
    <text evidence="1">Belongs to the bacterial ribosomal protein bL28 family.</text>
</comment>
<dbReference type="PANTHER" id="PTHR13528">
    <property type="entry name" value="39S RIBOSOMAL PROTEIN L28, MITOCHONDRIAL"/>
    <property type="match status" value="1"/>
</dbReference>
<dbReference type="Pfam" id="PF00830">
    <property type="entry name" value="Ribosomal_L28"/>
    <property type="match status" value="1"/>
</dbReference>
<dbReference type="Gene3D" id="2.30.170.40">
    <property type="entry name" value="Ribosomal protein L28/L24"/>
    <property type="match status" value="1"/>
</dbReference>
<dbReference type="HAMAP" id="MF_00373">
    <property type="entry name" value="Ribosomal_bL28"/>
    <property type="match status" value="1"/>
</dbReference>
<evidence type="ECO:0000313" key="6">
    <source>
        <dbReference type="Proteomes" id="UP001190700"/>
    </source>
</evidence>
<dbReference type="GO" id="GO:0003735">
    <property type="term" value="F:structural constituent of ribosome"/>
    <property type="evidence" value="ECO:0007669"/>
    <property type="project" value="InterPro"/>
</dbReference>
<evidence type="ECO:0000256" key="1">
    <source>
        <dbReference type="ARBA" id="ARBA00008760"/>
    </source>
</evidence>
<dbReference type="InterPro" id="IPR037147">
    <property type="entry name" value="Ribosomal_bL28_sf"/>
</dbReference>
<dbReference type="SUPFAM" id="SSF143800">
    <property type="entry name" value="L28p-like"/>
    <property type="match status" value="1"/>
</dbReference>
<dbReference type="PANTHER" id="PTHR13528:SF2">
    <property type="entry name" value="LARGE RIBOSOMAL SUBUNIT PROTEIN BL28M"/>
    <property type="match status" value="1"/>
</dbReference>
<dbReference type="FunFam" id="2.30.170.40:FF:000003">
    <property type="entry name" value="54S ribosomal protein L24"/>
    <property type="match status" value="1"/>
</dbReference>
<evidence type="ECO:0000256" key="2">
    <source>
        <dbReference type="ARBA" id="ARBA00022980"/>
    </source>
</evidence>
<dbReference type="InterPro" id="IPR034704">
    <property type="entry name" value="Ribosomal_bL28/bL31-like_sf"/>
</dbReference>
<reference evidence="5 6" key="1">
    <citation type="journal article" date="2015" name="Genome Biol. Evol.">
        <title>Comparative Genomics of a Bacterivorous Green Alga Reveals Evolutionary Causalities and Consequences of Phago-Mixotrophic Mode of Nutrition.</title>
        <authorList>
            <person name="Burns J.A."/>
            <person name="Paasch A."/>
            <person name="Narechania A."/>
            <person name="Kim E."/>
        </authorList>
    </citation>
    <scope>NUCLEOTIDE SEQUENCE [LARGE SCALE GENOMIC DNA]</scope>
    <source>
        <strain evidence="5 6">PLY_AMNH</strain>
    </source>
</reference>
<organism evidence="5 6">
    <name type="scientific">Cymbomonas tetramitiformis</name>
    <dbReference type="NCBI Taxonomy" id="36881"/>
    <lineage>
        <taxon>Eukaryota</taxon>
        <taxon>Viridiplantae</taxon>
        <taxon>Chlorophyta</taxon>
        <taxon>Pyramimonadophyceae</taxon>
        <taxon>Pyramimonadales</taxon>
        <taxon>Pyramimonadaceae</taxon>
        <taxon>Cymbomonas</taxon>
    </lineage>
</organism>
<protein>
    <recommendedName>
        <fullName evidence="4">Large ribosomal subunit protein bL28m</fullName>
    </recommendedName>
</protein>
<gene>
    <name evidence="5" type="ORF">CYMTET_50252</name>
</gene>
<keyword evidence="2" id="KW-0689">Ribosomal protein</keyword>
<evidence type="ECO:0000313" key="5">
    <source>
        <dbReference type="EMBL" id="KAK3239856.1"/>
    </source>
</evidence>
<name>A0AAE0ETB8_9CHLO</name>
<dbReference type="GO" id="GO:0005762">
    <property type="term" value="C:mitochondrial large ribosomal subunit"/>
    <property type="evidence" value="ECO:0007669"/>
    <property type="project" value="TreeGrafter"/>
</dbReference>